<dbReference type="Proteomes" id="UP001494902">
    <property type="component" value="Unassembled WGS sequence"/>
</dbReference>
<feature type="transmembrane region" description="Helical" evidence="7">
    <location>
        <begin position="414"/>
        <end position="435"/>
    </location>
</feature>
<feature type="transmembrane region" description="Helical" evidence="7">
    <location>
        <begin position="107"/>
        <end position="126"/>
    </location>
</feature>
<keyword evidence="3 7" id="KW-0812">Transmembrane</keyword>
<feature type="transmembrane region" description="Helical" evidence="7">
    <location>
        <begin position="197"/>
        <end position="222"/>
    </location>
</feature>
<feature type="transmembrane region" description="Helical" evidence="7">
    <location>
        <begin position="36"/>
        <end position="54"/>
    </location>
</feature>
<comment type="caution">
    <text evidence="9">The sequence shown here is derived from an EMBL/GenBank/DDBJ whole genome shotgun (WGS) entry which is preliminary data.</text>
</comment>
<evidence type="ECO:0000256" key="5">
    <source>
        <dbReference type="ARBA" id="ARBA00023136"/>
    </source>
</evidence>
<dbReference type="EMBL" id="JBEDNQ010000001">
    <property type="protein sequence ID" value="MEQ3549016.1"/>
    <property type="molecule type" value="Genomic_DNA"/>
</dbReference>
<feature type="transmembrane region" description="Helical" evidence="7">
    <location>
        <begin position="159"/>
        <end position="185"/>
    </location>
</feature>
<organism evidence="9 10">
    <name type="scientific">Pseudonocardia nematodicida</name>
    <dbReference type="NCBI Taxonomy" id="1206997"/>
    <lineage>
        <taxon>Bacteria</taxon>
        <taxon>Bacillati</taxon>
        <taxon>Actinomycetota</taxon>
        <taxon>Actinomycetes</taxon>
        <taxon>Pseudonocardiales</taxon>
        <taxon>Pseudonocardiaceae</taxon>
        <taxon>Pseudonocardia</taxon>
    </lineage>
</organism>
<evidence type="ECO:0000256" key="2">
    <source>
        <dbReference type="ARBA" id="ARBA00022475"/>
    </source>
</evidence>
<evidence type="ECO:0000256" key="6">
    <source>
        <dbReference type="SAM" id="MobiDB-lite"/>
    </source>
</evidence>
<evidence type="ECO:0000313" key="10">
    <source>
        <dbReference type="Proteomes" id="UP001494902"/>
    </source>
</evidence>
<feature type="transmembrane region" description="Helical" evidence="7">
    <location>
        <begin position="310"/>
        <end position="329"/>
    </location>
</feature>
<feature type="transmembrane region" description="Helical" evidence="7">
    <location>
        <begin position="382"/>
        <end position="402"/>
    </location>
</feature>
<evidence type="ECO:0000256" key="4">
    <source>
        <dbReference type="ARBA" id="ARBA00022989"/>
    </source>
</evidence>
<evidence type="ECO:0000259" key="8">
    <source>
        <dbReference type="Pfam" id="PF03553"/>
    </source>
</evidence>
<evidence type="ECO:0000256" key="1">
    <source>
        <dbReference type="ARBA" id="ARBA00004651"/>
    </source>
</evidence>
<feature type="region of interest" description="Disordered" evidence="6">
    <location>
        <begin position="1"/>
        <end position="25"/>
    </location>
</feature>
<feature type="transmembrane region" description="Helical" evidence="7">
    <location>
        <begin position="285"/>
        <end position="304"/>
    </location>
</feature>
<accession>A0ABV1K3I3</accession>
<evidence type="ECO:0000256" key="7">
    <source>
        <dbReference type="SAM" id="Phobius"/>
    </source>
</evidence>
<gene>
    <name evidence="9" type="ORF">WIS52_00920</name>
</gene>
<feature type="transmembrane region" description="Helical" evidence="7">
    <location>
        <begin position="341"/>
        <end position="362"/>
    </location>
</feature>
<comment type="subcellular location">
    <subcellularLocation>
        <location evidence="1">Cell membrane</location>
        <topology evidence="1">Multi-pass membrane protein</topology>
    </subcellularLocation>
</comment>
<reference evidence="9 10" key="1">
    <citation type="submission" date="2024-03" db="EMBL/GenBank/DDBJ databases">
        <title>Draft genome sequence of Pseudonocardia nematodicida JCM 31783.</title>
        <authorList>
            <person name="Butdee W."/>
            <person name="Duangmal K."/>
        </authorList>
    </citation>
    <scope>NUCLEOTIDE SEQUENCE [LARGE SCALE GENOMIC DNA]</scope>
    <source>
        <strain evidence="9 10">JCM 31783</strain>
    </source>
</reference>
<proteinExistence type="predicted"/>
<feature type="transmembrane region" description="Helical" evidence="7">
    <location>
        <begin position="464"/>
        <end position="485"/>
    </location>
</feature>
<evidence type="ECO:0000313" key="9">
    <source>
        <dbReference type="EMBL" id="MEQ3549016.1"/>
    </source>
</evidence>
<dbReference type="Pfam" id="PF03553">
    <property type="entry name" value="Na_H_antiporter"/>
    <property type="match status" value="1"/>
</dbReference>
<evidence type="ECO:0000256" key="3">
    <source>
        <dbReference type="ARBA" id="ARBA00022692"/>
    </source>
</evidence>
<keyword evidence="4 7" id="KW-1133">Transmembrane helix</keyword>
<keyword evidence="5 7" id="KW-0472">Membrane</keyword>
<keyword evidence="2" id="KW-1003">Cell membrane</keyword>
<dbReference type="InterPro" id="IPR018461">
    <property type="entry name" value="Na/H_Antiport_NhaC-like_C"/>
</dbReference>
<feature type="domain" description="Na+/H+ antiporter NhaC-like C-terminal" evidence="8">
    <location>
        <begin position="62"/>
        <end position="253"/>
    </location>
</feature>
<name>A0ABV1K3I3_9PSEU</name>
<dbReference type="RefSeq" id="WP_349296108.1">
    <property type="nucleotide sequence ID" value="NZ_JBEDNQ010000001.1"/>
</dbReference>
<keyword evidence="10" id="KW-1185">Reference proteome</keyword>
<protein>
    <submittedName>
        <fullName evidence="9">Na+/H+ antiporter NhaC family protein</fullName>
    </submittedName>
</protein>
<feature type="transmembrane region" description="Helical" evidence="7">
    <location>
        <begin position="234"/>
        <end position="256"/>
    </location>
</feature>
<feature type="transmembrane region" description="Helical" evidence="7">
    <location>
        <begin position="66"/>
        <end position="95"/>
    </location>
</feature>
<sequence>MSAPHDPAAGPTAPGDPDPDATGKAPGRGYLAKDRLLSGSALVGLVVAVVAGITTQPPTLWGLLPIVLYAALALLGMDITVATAVAVISAVLLLLPTPVEAGEMFGASLGEMVTMIGLIIMLGAGVGEVLRVTGVADAIVQSVLRVVGSTSRIRTVLGVMLACLALVASLGTLAGALAIAAPILLPVVARLGFTRSATAAMMFIGGCAGLAIAPFAGSNVAIMSAAEVGYLQYLLYGAGPLAVLSIVVGLVVVPWVQRRTENTGDDYDEADVVAPERTDEGARRGLATAAFAVTLLACIGYAIVTAAGTSFPLIALPLLAIVTGLAGGLRTMTIAELVIRGCATQIKMFLLFWLLAIFFLVVDELKPFDVILATFGDDLSGMSPLLFVGVIALIGWVGVPGATAAQVVLIDEVFGGLAASIGIGVNAWVIVLLFASKIDTYGPFPNGNMVGAMGLARSTNLRNLLVVGWLLLIPASVMYAVILFFEV</sequence>